<evidence type="ECO:0000256" key="7">
    <source>
        <dbReference type="SAM" id="SignalP"/>
    </source>
</evidence>
<dbReference type="PANTHER" id="PTHR47245:SF1">
    <property type="entry name" value="FOLDASE PROTEIN PRSA"/>
    <property type="match status" value="1"/>
</dbReference>
<evidence type="ECO:0000256" key="4">
    <source>
        <dbReference type="ARBA" id="ARBA00022729"/>
    </source>
</evidence>
<keyword evidence="4 7" id="KW-0732">Signal</keyword>
<feature type="domain" description="PpiC" evidence="8">
    <location>
        <begin position="134"/>
        <end position="254"/>
    </location>
</feature>
<name>A0A4R6RPG1_9BURK</name>
<evidence type="ECO:0000313" key="10">
    <source>
        <dbReference type="Proteomes" id="UP000294593"/>
    </source>
</evidence>
<dbReference type="InterPro" id="IPR000297">
    <property type="entry name" value="PPIase_PpiC"/>
</dbReference>
<keyword evidence="6 9" id="KW-0413">Isomerase</keyword>
<dbReference type="RefSeq" id="WP_166643427.1">
    <property type="nucleotide sequence ID" value="NZ_SNXW01000001.1"/>
</dbReference>
<organism evidence="9 10">
    <name type="scientific">Aquabacterium commune</name>
    <dbReference type="NCBI Taxonomy" id="70586"/>
    <lineage>
        <taxon>Bacteria</taxon>
        <taxon>Pseudomonadati</taxon>
        <taxon>Pseudomonadota</taxon>
        <taxon>Betaproteobacteria</taxon>
        <taxon>Burkholderiales</taxon>
        <taxon>Aquabacterium</taxon>
    </lineage>
</organism>
<dbReference type="InterPro" id="IPR027304">
    <property type="entry name" value="Trigger_fact/SurA_dom_sf"/>
</dbReference>
<accession>A0A4R6RPG1</accession>
<reference evidence="9 10" key="1">
    <citation type="submission" date="2019-03" db="EMBL/GenBank/DDBJ databases">
        <title>Genomic Encyclopedia of Type Strains, Phase IV (KMG-IV): sequencing the most valuable type-strain genomes for metagenomic binning, comparative biology and taxonomic classification.</title>
        <authorList>
            <person name="Goeker M."/>
        </authorList>
    </citation>
    <scope>NUCLEOTIDE SEQUENCE [LARGE SCALE GENOMIC DNA]</scope>
    <source>
        <strain evidence="9 10">DSM 11901</strain>
    </source>
</reference>
<sequence>MQHRLHALAQPRALRLLALLPVVVAATLAAGCGDKSKSEGKASQAAARVDGSEITVHQINQVLERQQGLRPEQADAAGRQVLEGLIDQQLAVAKAEEQKLDRDPQVLAVLEATRRNILARTYIEKASVAGTTAPTGDEIRKYFDAKPALFSQRKVYALQEFTVPCTPAQSKELIEKLKTVRTPSEYAQAIQAAGLKFTTNQVTQGAEGLPMPIIEPLSKVSNGESLFLTAKDGFKALLVIASKDQPVTFEQAKPAIEQFLTVERRREFAQKTVKDMRAAAKIEYIGKFAEKAASGAASGAEAGASAVSPLAPIAPSAPAEGASTALDANTLSKGLNGLK</sequence>
<gene>
    <name evidence="9" type="ORF">EV672_101666</name>
</gene>
<dbReference type="InterPro" id="IPR014274">
    <property type="entry name" value="PPIase_EpsD"/>
</dbReference>
<keyword evidence="10" id="KW-1185">Reference proteome</keyword>
<dbReference type="GO" id="GO:0003755">
    <property type="term" value="F:peptidyl-prolyl cis-trans isomerase activity"/>
    <property type="evidence" value="ECO:0007669"/>
    <property type="project" value="UniProtKB-KW"/>
</dbReference>
<protein>
    <recommendedName>
        <fullName evidence="3">peptidylprolyl isomerase</fullName>
        <ecNumber evidence="3">5.2.1.8</ecNumber>
    </recommendedName>
</protein>
<comment type="similarity">
    <text evidence="2">Belongs to the PpiC/parvulin rotamase family.</text>
</comment>
<feature type="signal peptide" evidence="7">
    <location>
        <begin position="1"/>
        <end position="25"/>
    </location>
</feature>
<dbReference type="PROSITE" id="PS51257">
    <property type="entry name" value="PROKAR_LIPOPROTEIN"/>
    <property type="match status" value="1"/>
</dbReference>
<dbReference type="NCBIfam" id="TIGR02925">
    <property type="entry name" value="cis_trans_EpsD"/>
    <property type="match status" value="1"/>
</dbReference>
<evidence type="ECO:0000313" key="9">
    <source>
        <dbReference type="EMBL" id="TDP88514.1"/>
    </source>
</evidence>
<evidence type="ECO:0000256" key="1">
    <source>
        <dbReference type="ARBA" id="ARBA00000971"/>
    </source>
</evidence>
<dbReference type="EMBL" id="SNXW01000001">
    <property type="protein sequence ID" value="TDP88514.1"/>
    <property type="molecule type" value="Genomic_DNA"/>
</dbReference>
<evidence type="ECO:0000259" key="8">
    <source>
        <dbReference type="Pfam" id="PF13145"/>
    </source>
</evidence>
<dbReference type="SUPFAM" id="SSF109998">
    <property type="entry name" value="Triger factor/SurA peptide-binding domain-like"/>
    <property type="match status" value="1"/>
</dbReference>
<dbReference type="InterPro" id="IPR050245">
    <property type="entry name" value="PrsA_foldase"/>
</dbReference>
<evidence type="ECO:0000256" key="5">
    <source>
        <dbReference type="ARBA" id="ARBA00023110"/>
    </source>
</evidence>
<comment type="catalytic activity">
    <reaction evidence="1">
        <text>[protein]-peptidylproline (omega=180) = [protein]-peptidylproline (omega=0)</text>
        <dbReference type="Rhea" id="RHEA:16237"/>
        <dbReference type="Rhea" id="RHEA-COMP:10747"/>
        <dbReference type="Rhea" id="RHEA-COMP:10748"/>
        <dbReference type="ChEBI" id="CHEBI:83833"/>
        <dbReference type="ChEBI" id="CHEBI:83834"/>
        <dbReference type="EC" id="5.2.1.8"/>
    </reaction>
</comment>
<feature type="chain" id="PRO_5020832721" description="peptidylprolyl isomerase" evidence="7">
    <location>
        <begin position="26"/>
        <end position="339"/>
    </location>
</feature>
<dbReference type="AlphaFoldDB" id="A0A4R6RPG1"/>
<keyword evidence="5" id="KW-0697">Rotamase</keyword>
<dbReference type="PANTHER" id="PTHR47245">
    <property type="entry name" value="PEPTIDYLPROLYL ISOMERASE"/>
    <property type="match status" value="1"/>
</dbReference>
<dbReference type="Gene3D" id="1.10.8.1040">
    <property type="match status" value="1"/>
</dbReference>
<evidence type="ECO:0000256" key="2">
    <source>
        <dbReference type="ARBA" id="ARBA00007656"/>
    </source>
</evidence>
<dbReference type="EC" id="5.2.1.8" evidence="3"/>
<proteinExistence type="inferred from homology"/>
<evidence type="ECO:0000256" key="3">
    <source>
        <dbReference type="ARBA" id="ARBA00013194"/>
    </source>
</evidence>
<comment type="caution">
    <text evidence="9">The sequence shown here is derived from an EMBL/GenBank/DDBJ whole genome shotgun (WGS) entry which is preliminary data.</text>
</comment>
<evidence type="ECO:0000256" key="6">
    <source>
        <dbReference type="ARBA" id="ARBA00023235"/>
    </source>
</evidence>
<dbReference type="Pfam" id="PF13145">
    <property type="entry name" value="Rotamase_2"/>
    <property type="match status" value="1"/>
</dbReference>
<dbReference type="Pfam" id="PF13624">
    <property type="entry name" value="SurA_N_3"/>
    <property type="match status" value="1"/>
</dbReference>
<dbReference type="Proteomes" id="UP000294593">
    <property type="component" value="Unassembled WGS sequence"/>
</dbReference>